<sequence>MTCLTLHRISRDYLAIQSSATPAEHAFSSRSLTDTKCRNRLNPTLFEALQLLKVLIAMAISAQQGSRPGTLTLFLRSSTTTLGMMSWWRMVQRPLKLCLIVPENMCMVPLIYFGLVQFNIVALPGHYELRGKKIQFGVRTRSNPEPNALNLNARFRFGVQQRPEPNRTLPSLGDACETEALQGVT</sequence>
<keyword evidence="2" id="KW-1185">Reference proteome</keyword>
<dbReference type="EMBL" id="JARKIE010000018">
    <property type="protein sequence ID" value="KAJ7701121.1"/>
    <property type="molecule type" value="Genomic_DNA"/>
</dbReference>
<comment type="caution">
    <text evidence="1">The sequence shown here is derived from an EMBL/GenBank/DDBJ whole genome shotgun (WGS) entry which is preliminary data.</text>
</comment>
<organism evidence="1 2">
    <name type="scientific">Mycena rosella</name>
    <name type="common">Pink bonnet</name>
    <name type="synonym">Agaricus rosellus</name>
    <dbReference type="NCBI Taxonomy" id="1033263"/>
    <lineage>
        <taxon>Eukaryota</taxon>
        <taxon>Fungi</taxon>
        <taxon>Dikarya</taxon>
        <taxon>Basidiomycota</taxon>
        <taxon>Agaricomycotina</taxon>
        <taxon>Agaricomycetes</taxon>
        <taxon>Agaricomycetidae</taxon>
        <taxon>Agaricales</taxon>
        <taxon>Marasmiineae</taxon>
        <taxon>Mycenaceae</taxon>
        <taxon>Mycena</taxon>
    </lineage>
</organism>
<evidence type="ECO:0000313" key="1">
    <source>
        <dbReference type="EMBL" id="KAJ7701121.1"/>
    </source>
</evidence>
<proteinExistence type="predicted"/>
<accession>A0AAD7DW42</accession>
<protein>
    <recommendedName>
        <fullName evidence="3">HAT C-terminal dimerisation domain-containing protein</fullName>
    </recommendedName>
</protein>
<dbReference type="Proteomes" id="UP001221757">
    <property type="component" value="Unassembled WGS sequence"/>
</dbReference>
<dbReference type="InterPro" id="IPR012337">
    <property type="entry name" value="RNaseH-like_sf"/>
</dbReference>
<reference evidence="1" key="1">
    <citation type="submission" date="2023-03" db="EMBL/GenBank/DDBJ databases">
        <title>Massive genome expansion in bonnet fungi (Mycena s.s.) driven by repeated elements and novel gene families across ecological guilds.</title>
        <authorList>
            <consortium name="Lawrence Berkeley National Laboratory"/>
            <person name="Harder C.B."/>
            <person name="Miyauchi S."/>
            <person name="Viragh M."/>
            <person name="Kuo A."/>
            <person name="Thoen E."/>
            <person name="Andreopoulos B."/>
            <person name="Lu D."/>
            <person name="Skrede I."/>
            <person name="Drula E."/>
            <person name="Henrissat B."/>
            <person name="Morin E."/>
            <person name="Kohler A."/>
            <person name="Barry K."/>
            <person name="LaButti K."/>
            <person name="Morin E."/>
            <person name="Salamov A."/>
            <person name="Lipzen A."/>
            <person name="Mereny Z."/>
            <person name="Hegedus B."/>
            <person name="Baldrian P."/>
            <person name="Stursova M."/>
            <person name="Weitz H."/>
            <person name="Taylor A."/>
            <person name="Grigoriev I.V."/>
            <person name="Nagy L.G."/>
            <person name="Martin F."/>
            <person name="Kauserud H."/>
        </authorList>
    </citation>
    <scope>NUCLEOTIDE SEQUENCE</scope>
    <source>
        <strain evidence="1">CBHHK067</strain>
    </source>
</reference>
<evidence type="ECO:0000313" key="2">
    <source>
        <dbReference type="Proteomes" id="UP001221757"/>
    </source>
</evidence>
<dbReference type="AlphaFoldDB" id="A0AAD7DW42"/>
<evidence type="ECO:0008006" key="3">
    <source>
        <dbReference type="Google" id="ProtNLM"/>
    </source>
</evidence>
<gene>
    <name evidence="1" type="ORF">B0H17DRAFT_924714</name>
</gene>
<dbReference type="SUPFAM" id="SSF53098">
    <property type="entry name" value="Ribonuclease H-like"/>
    <property type="match status" value="1"/>
</dbReference>
<name>A0AAD7DW42_MYCRO</name>